<evidence type="ECO:0000256" key="2">
    <source>
        <dbReference type="ARBA" id="ARBA00022723"/>
    </source>
</evidence>
<evidence type="ECO:0000256" key="3">
    <source>
        <dbReference type="ARBA" id="ARBA00022801"/>
    </source>
</evidence>
<keyword evidence="4" id="KW-0862">Zinc</keyword>
<evidence type="ECO:0000313" key="7">
    <source>
        <dbReference type="Proteomes" id="UP000422221"/>
    </source>
</evidence>
<dbReference type="GO" id="GO:0046872">
    <property type="term" value="F:metal ion binding"/>
    <property type="evidence" value="ECO:0007669"/>
    <property type="project" value="UniProtKB-KW"/>
</dbReference>
<comment type="caution">
    <text evidence="6">The sequence shown here is derived from an EMBL/GenBank/DDBJ whole genome shotgun (WGS) entry which is preliminary data.</text>
</comment>
<dbReference type="CDD" id="cd06262">
    <property type="entry name" value="metallo-hydrolase-like_MBL-fold"/>
    <property type="match status" value="1"/>
</dbReference>
<sequence>MRVFQVINSVFTSNSYILREENELKIYLIDIGDVDPVLDYLTDISMAKVEGVFFTHIHYDHIYGICRLLELYPECLVYTSSFGKEALASDRKNFSRYHGDPIVLNSDNIKILRNGDRVKLFQDTMIEIFETPGHDKSCLTYKIGNNLFTGDSYIPGVKVITSFPNSNKEDAELSKQKILSISQSLNLFPGHGNSYMDFRLVEW</sequence>
<dbReference type="InterPro" id="IPR001279">
    <property type="entry name" value="Metallo-B-lactamas"/>
</dbReference>
<gene>
    <name evidence="6" type="ORF">F3F73_00260</name>
</gene>
<comment type="cofactor">
    <cofactor evidence="1">
        <name>Zn(2+)</name>
        <dbReference type="ChEBI" id="CHEBI:29105"/>
    </cofactor>
</comment>
<dbReference type="EMBL" id="VWMK01000001">
    <property type="protein sequence ID" value="KAA3770423.1"/>
    <property type="molecule type" value="Genomic_DNA"/>
</dbReference>
<evidence type="ECO:0000256" key="4">
    <source>
        <dbReference type="ARBA" id="ARBA00022833"/>
    </source>
</evidence>
<dbReference type="PANTHER" id="PTHR46233">
    <property type="entry name" value="HYDROXYACYLGLUTATHIONE HYDROLASE GLOC"/>
    <property type="match status" value="1"/>
</dbReference>
<evidence type="ECO:0000313" key="6">
    <source>
        <dbReference type="EMBL" id="KAA3770423.1"/>
    </source>
</evidence>
<dbReference type="SMART" id="SM00849">
    <property type="entry name" value="Lactamase_B"/>
    <property type="match status" value="1"/>
</dbReference>
<protein>
    <submittedName>
        <fullName evidence="6">MBL fold metallo-hydrolase</fullName>
    </submittedName>
</protein>
<evidence type="ECO:0000259" key="5">
    <source>
        <dbReference type="SMART" id="SM00849"/>
    </source>
</evidence>
<evidence type="ECO:0000256" key="1">
    <source>
        <dbReference type="ARBA" id="ARBA00001947"/>
    </source>
</evidence>
<dbReference type="InterPro" id="IPR051453">
    <property type="entry name" value="MBL_Glyoxalase_II"/>
</dbReference>
<dbReference type="Proteomes" id="UP000422221">
    <property type="component" value="Unassembled WGS sequence"/>
</dbReference>
<dbReference type="Pfam" id="PF00753">
    <property type="entry name" value="Lactamase_B"/>
    <property type="match status" value="1"/>
</dbReference>
<dbReference type="Gene3D" id="3.60.15.10">
    <property type="entry name" value="Ribonuclease Z/Hydroxyacylglutathione hydrolase-like"/>
    <property type="match status" value="1"/>
</dbReference>
<keyword evidence="3 6" id="KW-0378">Hydrolase</keyword>
<dbReference type="SUPFAM" id="SSF56281">
    <property type="entry name" value="Metallo-hydrolase/oxidoreductase"/>
    <property type="match status" value="1"/>
</dbReference>
<proteinExistence type="predicted"/>
<organism evidence="6 7">
    <name type="scientific">Bacteroides salyersiae</name>
    <dbReference type="NCBI Taxonomy" id="291644"/>
    <lineage>
        <taxon>Bacteria</taxon>
        <taxon>Pseudomonadati</taxon>
        <taxon>Bacteroidota</taxon>
        <taxon>Bacteroidia</taxon>
        <taxon>Bacteroidales</taxon>
        <taxon>Bacteroidaceae</taxon>
        <taxon>Bacteroides</taxon>
    </lineage>
</organism>
<name>A0A7J4XNP0_9BACE</name>
<dbReference type="InterPro" id="IPR036866">
    <property type="entry name" value="RibonucZ/Hydroxyglut_hydro"/>
</dbReference>
<keyword evidence="2" id="KW-0479">Metal-binding</keyword>
<reference evidence="6 7" key="1">
    <citation type="journal article" date="2019" name="Nat. Med.">
        <title>A library of human gut bacterial isolates paired with longitudinal multiomics data enables mechanistic microbiome research.</title>
        <authorList>
            <person name="Poyet M."/>
            <person name="Groussin M."/>
            <person name="Gibbons S.M."/>
            <person name="Avila-Pacheco J."/>
            <person name="Jiang X."/>
            <person name="Kearney S.M."/>
            <person name="Perrotta A.R."/>
            <person name="Berdy B."/>
            <person name="Zhao S."/>
            <person name="Lieberman T.D."/>
            <person name="Swanson P.K."/>
            <person name="Smith M."/>
            <person name="Roesemann S."/>
            <person name="Alexander J.E."/>
            <person name="Rich S.A."/>
            <person name="Livny J."/>
            <person name="Vlamakis H."/>
            <person name="Clish C."/>
            <person name="Bullock K."/>
            <person name="Deik A."/>
            <person name="Scott J."/>
            <person name="Pierce K.A."/>
            <person name="Xavier R.J."/>
            <person name="Alm E.J."/>
        </authorList>
    </citation>
    <scope>NUCLEOTIDE SEQUENCE [LARGE SCALE GENOMIC DNA]</scope>
    <source>
        <strain evidence="6 7">BIOML-A10</strain>
    </source>
</reference>
<dbReference type="RefSeq" id="WP_130058026.1">
    <property type="nucleotide sequence ID" value="NZ_CP081899.1"/>
</dbReference>
<dbReference type="GO" id="GO:0016787">
    <property type="term" value="F:hydrolase activity"/>
    <property type="evidence" value="ECO:0007669"/>
    <property type="project" value="UniProtKB-KW"/>
</dbReference>
<dbReference type="PANTHER" id="PTHR46233:SF3">
    <property type="entry name" value="HYDROXYACYLGLUTATHIONE HYDROLASE GLOC"/>
    <property type="match status" value="1"/>
</dbReference>
<feature type="domain" description="Metallo-beta-lactamase" evidence="5">
    <location>
        <begin position="12"/>
        <end position="191"/>
    </location>
</feature>
<accession>A0A7J4XNP0</accession>
<dbReference type="AlphaFoldDB" id="A0A7J4XNP0"/>